<dbReference type="Gene3D" id="2.60.40.10">
    <property type="entry name" value="Immunoglobulins"/>
    <property type="match status" value="1"/>
</dbReference>
<sequence>MKKLIILLIAACFLLASTAAFAEYERIGIGGGGDKDYKKHNKSEYAKPVLIKAIGFKAKLKDGKVYTSWKRYTRADFKYYKVVKSRTNRNPVYPEDGAVFYSGDSTETRFKDHEVEPGVWYYRLCIITKQNRRWVSSVVMIRTNTQSRSHSTPPTYKDFQ</sequence>
<accession>A0A3B0RCQ1</accession>
<dbReference type="EMBL" id="UOEA01000098">
    <property type="protein sequence ID" value="VAV85778.1"/>
    <property type="molecule type" value="Genomic_DNA"/>
</dbReference>
<reference evidence="1" key="1">
    <citation type="submission" date="2018-06" db="EMBL/GenBank/DDBJ databases">
        <authorList>
            <person name="Zhirakovskaya E."/>
        </authorList>
    </citation>
    <scope>NUCLEOTIDE SEQUENCE</scope>
</reference>
<dbReference type="InterPro" id="IPR013783">
    <property type="entry name" value="Ig-like_fold"/>
</dbReference>
<name>A0A3B0RCQ1_9ZZZZ</name>
<dbReference type="AlphaFoldDB" id="A0A3B0RCQ1"/>
<protein>
    <submittedName>
        <fullName evidence="1">Uncharacterized protein</fullName>
    </submittedName>
</protein>
<gene>
    <name evidence="1" type="ORF">MNBD_DELTA01-1964</name>
</gene>
<proteinExistence type="predicted"/>
<evidence type="ECO:0000313" key="1">
    <source>
        <dbReference type="EMBL" id="VAV85778.1"/>
    </source>
</evidence>
<organism evidence="1">
    <name type="scientific">hydrothermal vent metagenome</name>
    <dbReference type="NCBI Taxonomy" id="652676"/>
    <lineage>
        <taxon>unclassified sequences</taxon>
        <taxon>metagenomes</taxon>
        <taxon>ecological metagenomes</taxon>
    </lineage>
</organism>